<dbReference type="Proteomes" id="UP001647436">
    <property type="component" value="Unassembled WGS sequence"/>
</dbReference>
<protein>
    <recommendedName>
        <fullName evidence="4">Peptidase S24/S26A/S26B/S26C domain-containing protein</fullName>
    </recommendedName>
</protein>
<dbReference type="CDD" id="cd06529">
    <property type="entry name" value="S24_LexA-like"/>
    <property type="match status" value="1"/>
</dbReference>
<evidence type="ECO:0000259" key="4">
    <source>
        <dbReference type="Pfam" id="PF00717"/>
    </source>
</evidence>
<keyword evidence="2" id="KW-0238">DNA-binding</keyword>
<evidence type="ECO:0000313" key="5">
    <source>
        <dbReference type="EMBL" id="MBS3018718.1"/>
    </source>
</evidence>
<dbReference type="PANTHER" id="PTHR40661:SF3">
    <property type="entry name" value="FELS-1 PROPHAGE TRANSCRIPTIONAL REGULATOR"/>
    <property type="match status" value="1"/>
</dbReference>
<dbReference type="Pfam" id="PF00717">
    <property type="entry name" value="Peptidase_S24"/>
    <property type="match status" value="1"/>
</dbReference>
<dbReference type="InterPro" id="IPR039418">
    <property type="entry name" value="LexA-like"/>
</dbReference>
<dbReference type="InterPro" id="IPR036286">
    <property type="entry name" value="LexA/Signal_pep-like_sf"/>
</dbReference>
<evidence type="ECO:0000256" key="3">
    <source>
        <dbReference type="ARBA" id="ARBA00023163"/>
    </source>
</evidence>
<proteinExistence type="predicted"/>
<dbReference type="SUPFAM" id="SSF51306">
    <property type="entry name" value="LexA/Signal peptidase"/>
    <property type="match status" value="1"/>
</dbReference>
<reference evidence="5 6" key="1">
    <citation type="submission" date="2020-03" db="EMBL/GenBank/DDBJ databases">
        <title>The role of nitrogen metabolism on polyethylene biodegradation.</title>
        <authorList>
            <person name="Peixoto J."/>
            <person name="Vizzotto C.S."/>
            <person name="Ramos A."/>
            <person name="Alves G."/>
            <person name="Steindorff A."/>
            <person name="Kruger R."/>
        </authorList>
    </citation>
    <scope>NUCLEOTIDE SEQUENCE [LARGE SCALE GENOMIC DNA]</scope>
    <source>
        <strain evidence="5 6">PE63</strain>
    </source>
</reference>
<accession>A0ABS5LQF6</accession>
<dbReference type="EMBL" id="JAANES010000001">
    <property type="protein sequence ID" value="MBS3018718.1"/>
    <property type="molecule type" value="Genomic_DNA"/>
</dbReference>
<dbReference type="PANTHER" id="PTHR40661">
    <property type="match status" value="1"/>
</dbReference>
<dbReference type="Gene3D" id="2.10.109.10">
    <property type="entry name" value="Umud Fragment, subunit A"/>
    <property type="match status" value="1"/>
</dbReference>
<keyword evidence="3" id="KW-0804">Transcription</keyword>
<gene>
    <name evidence="5" type="ORF">DJFAAGMI_01450</name>
</gene>
<keyword evidence="1" id="KW-0805">Transcription regulation</keyword>
<name>A0ABS5LQF6_9BURK</name>
<comment type="caution">
    <text evidence="5">The sequence shown here is derived from an EMBL/GenBank/DDBJ whole genome shotgun (WGS) entry which is preliminary data.</text>
</comment>
<sequence length="236" mass="25566">MSKEKHPTFERLLSAAREVNAEISGPQKLADAMNESAQTVTNWGTRGVSAKAAAKAQSLLGVSSTYILEGSGPRFVRAALSDNLAEVLPATEPRDLIRIPLLANSGSMGKGNDTLDADYVVGDLALSAHWINQHIKPGNIRELKFIHAQGESMSPTFSDGDVLLVDVGSRDPASHEGVYVLDVHGQTYIKRVRMRMSGSLEVSSDNPNIKTVDELNGDHQVRVLGRVVWAWNGQKL</sequence>
<evidence type="ECO:0000256" key="1">
    <source>
        <dbReference type="ARBA" id="ARBA00023015"/>
    </source>
</evidence>
<evidence type="ECO:0000256" key="2">
    <source>
        <dbReference type="ARBA" id="ARBA00023125"/>
    </source>
</evidence>
<evidence type="ECO:0000313" key="6">
    <source>
        <dbReference type="Proteomes" id="UP001647436"/>
    </source>
</evidence>
<dbReference type="InterPro" id="IPR015927">
    <property type="entry name" value="Peptidase_S24_S26A/B/C"/>
</dbReference>
<feature type="domain" description="Peptidase S24/S26A/S26B/S26C" evidence="4">
    <location>
        <begin position="118"/>
        <end position="228"/>
    </location>
</feature>
<organism evidence="5 6">
    <name type="scientific">Comamonas brasiliensis</name>
    <dbReference type="NCBI Taxonomy" id="1812482"/>
    <lineage>
        <taxon>Bacteria</taxon>
        <taxon>Pseudomonadati</taxon>
        <taxon>Pseudomonadota</taxon>
        <taxon>Betaproteobacteria</taxon>
        <taxon>Burkholderiales</taxon>
        <taxon>Comamonadaceae</taxon>
        <taxon>Comamonas</taxon>
    </lineage>
</organism>
<keyword evidence="6" id="KW-1185">Reference proteome</keyword>